<feature type="domain" description="VOC" evidence="1">
    <location>
        <begin position="42"/>
        <end position="155"/>
    </location>
</feature>
<sequence>MTVPSGGLDCNGPLDALRKITVEGRKSAPYNCWMSDSPKITVVDFITVPTQDVPRSVEFYEGTLGLRKSVYMPERGFAEVETGNVTITLTNFEQMGMEFHRNTNPFALHVDDLPAAKSALEAKGVVFDGDPMDTGVCHMAFFADPDGNPLMLHSRYAPRVTLQD</sequence>
<dbReference type="Pfam" id="PF00903">
    <property type="entry name" value="Glyoxalase"/>
    <property type="match status" value="1"/>
</dbReference>
<dbReference type="InterPro" id="IPR037523">
    <property type="entry name" value="VOC_core"/>
</dbReference>
<protein>
    <submittedName>
        <fullName evidence="2">Unannotated protein</fullName>
    </submittedName>
</protein>
<dbReference type="InterPro" id="IPR004360">
    <property type="entry name" value="Glyas_Fos-R_dOase_dom"/>
</dbReference>
<evidence type="ECO:0000259" key="1">
    <source>
        <dbReference type="PROSITE" id="PS51819"/>
    </source>
</evidence>
<reference evidence="2" key="1">
    <citation type="submission" date="2020-05" db="EMBL/GenBank/DDBJ databases">
        <authorList>
            <person name="Chiriac C."/>
            <person name="Salcher M."/>
            <person name="Ghai R."/>
            <person name="Kavagutti S V."/>
        </authorList>
    </citation>
    <scope>NUCLEOTIDE SEQUENCE</scope>
</reference>
<dbReference type="PROSITE" id="PS51819">
    <property type="entry name" value="VOC"/>
    <property type="match status" value="1"/>
</dbReference>
<dbReference type="InterPro" id="IPR029068">
    <property type="entry name" value="Glyas_Bleomycin-R_OHBP_Dase"/>
</dbReference>
<accession>A0A6J7RXG0</accession>
<proteinExistence type="predicted"/>
<name>A0A6J7RXG0_9ZZZZ</name>
<dbReference type="SUPFAM" id="SSF54593">
    <property type="entry name" value="Glyoxalase/Bleomycin resistance protein/Dihydroxybiphenyl dioxygenase"/>
    <property type="match status" value="1"/>
</dbReference>
<dbReference type="PANTHER" id="PTHR33993">
    <property type="entry name" value="GLYOXALASE-RELATED"/>
    <property type="match status" value="1"/>
</dbReference>
<evidence type="ECO:0000313" key="2">
    <source>
        <dbReference type="EMBL" id="CAB5032980.1"/>
    </source>
</evidence>
<dbReference type="AlphaFoldDB" id="A0A6J7RXG0"/>
<organism evidence="2">
    <name type="scientific">freshwater metagenome</name>
    <dbReference type="NCBI Taxonomy" id="449393"/>
    <lineage>
        <taxon>unclassified sequences</taxon>
        <taxon>metagenomes</taxon>
        <taxon>ecological metagenomes</taxon>
    </lineage>
</organism>
<dbReference type="InterPro" id="IPR052164">
    <property type="entry name" value="Anthracycline_SecMetBiosynth"/>
</dbReference>
<dbReference type="Gene3D" id="3.10.180.10">
    <property type="entry name" value="2,3-Dihydroxybiphenyl 1,2-Dioxygenase, domain 1"/>
    <property type="match status" value="1"/>
</dbReference>
<dbReference type="EMBL" id="CAFBPX010000073">
    <property type="protein sequence ID" value="CAB5032980.1"/>
    <property type="molecule type" value="Genomic_DNA"/>
</dbReference>
<dbReference type="PANTHER" id="PTHR33993:SF14">
    <property type="entry name" value="GB|AAF24581.1"/>
    <property type="match status" value="1"/>
</dbReference>
<gene>
    <name evidence="2" type="ORF">UFOPK4175_00538</name>
</gene>